<keyword evidence="2 4" id="KW-0472">Membrane</keyword>
<dbReference type="SUPFAM" id="SSF103088">
    <property type="entry name" value="OmpA-like"/>
    <property type="match status" value="1"/>
</dbReference>
<organism evidence="6 7">
    <name type="scientific">Roseivirga spongicola</name>
    <dbReference type="NCBI Taxonomy" id="333140"/>
    <lineage>
        <taxon>Bacteria</taxon>
        <taxon>Pseudomonadati</taxon>
        <taxon>Bacteroidota</taxon>
        <taxon>Cytophagia</taxon>
        <taxon>Cytophagales</taxon>
        <taxon>Roseivirgaceae</taxon>
        <taxon>Roseivirga</taxon>
    </lineage>
</organism>
<dbReference type="InterPro" id="IPR011659">
    <property type="entry name" value="WD40"/>
</dbReference>
<dbReference type="SUPFAM" id="SSF82171">
    <property type="entry name" value="DPP6 N-terminal domain-like"/>
    <property type="match status" value="1"/>
</dbReference>
<sequence length="615" mass="70419">MISFLLLTLTTLAQEELHTRRSKLAEAYTEAKGLVDVGNLFKSEEILKDILKKDESFDEAILLLHEIHIKRDQPERANAIISNYSKEVEPRFLNRLLVIQANYHYQLGEYEQARKLLSNVNSPVYQIGSERVTFLKESIEFSIKQLERPLDVDFEKLPNPLNQFEQQYFPSATVDGRIVFTIRDRLGRGDEDLYTSYYHNESVWSEPVSLSDQINSERNEGAASISADGRTLVFTSCNRPDNIGSCDLYVSYFRNDTWTKPLLFGPEVNSTEWDSQPSLTANGKTLYFVSMREGGLGKQDIWVSEKVGDNWSPAVNLGPEINTVEDDCSPFIYLDGKTLIFSTRGRVGMGGYDLFKSIRQERGWTRPENLGSPINNAFDQIGYCISADQWAYFSSSNATGRIFLQRFKVPDQIVPNVKLKFEEPLAYGRVVDAVSLEPLSADVFFIYDSDTISRLSNENGQFLLTEELNYSQLLAMKRGYRNSVLSKQKFLSDSTIRLQPFQEGESLLQEPILFDFDSYKLREEVYRELDRLAALVSEHPELQIEIQGYTDSVGSSEYNQTLSEKRAKSVYDYLVRKIGRTENLSYQGYGEILQNDLDLPLNDRKVTIITRTVVR</sequence>
<evidence type="ECO:0000259" key="5">
    <source>
        <dbReference type="PROSITE" id="PS51123"/>
    </source>
</evidence>
<evidence type="ECO:0000313" key="6">
    <source>
        <dbReference type="EMBL" id="KYG71233.1"/>
    </source>
</evidence>
<dbReference type="STRING" id="333140.AWW68_18670"/>
<keyword evidence="7" id="KW-1185">Reference proteome</keyword>
<dbReference type="PANTHER" id="PTHR30329">
    <property type="entry name" value="STATOR ELEMENT OF FLAGELLAR MOTOR COMPLEX"/>
    <property type="match status" value="1"/>
</dbReference>
<dbReference type="SUPFAM" id="SSF48452">
    <property type="entry name" value="TPR-like"/>
    <property type="match status" value="1"/>
</dbReference>
<dbReference type="InterPro" id="IPR050330">
    <property type="entry name" value="Bact_OuterMem_StrucFunc"/>
</dbReference>
<keyword evidence="3" id="KW-0998">Cell outer membrane</keyword>
<dbReference type="CDD" id="cd07185">
    <property type="entry name" value="OmpA_C-like"/>
    <property type="match status" value="1"/>
</dbReference>
<feature type="domain" description="OmpA-like" evidence="5">
    <location>
        <begin position="503"/>
        <end position="615"/>
    </location>
</feature>
<dbReference type="AlphaFoldDB" id="A0A150WXM4"/>
<dbReference type="CDD" id="cd15482">
    <property type="entry name" value="Sialidase_non-viral"/>
    <property type="match status" value="1"/>
</dbReference>
<gene>
    <name evidence="6" type="ORF">AWW68_18670</name>
</gene>
<dbReference type="PROSITE" id="PS51123">
    <property type="entry name" value="OMPA_2"/>
    <property type="match status" value="1"/>
</dbReference>
<proteinExistence type="predicted"/>
<evidence type="ECO:0000256" key="4">
    <source>
        <dbReference type="PROSITE-ProRule" id="PRU00473"/>
    </source>
</evidence>
<dbReference type="PANTHER" id="PTHR30329:SF21">
    <property type="entry name" value="LIPOPROTEIN YIAD-RELATED"/>
    <property type="match status" value="1"/>
</dbReference>
<dbReference type="InterPro" id="IPR006665">
    <property type="entry name" value="OmpA-like"/>
</dbReference>
<name>A0A150WXM4_9BACT</name>
<dbReference type="InterPro" id="IPR011042">
    <property type="entry name" value="6-blade_b-propeller_TolB-like"/>
</dbReference>
<evidence type="ECO:0000313" key="7">
    <source>
        <dbReference type="Proteomes" id="UP000075606"/>
    </source>
</evidence>
<dbReference type="InterPro" id="IPR006664">
    <property type="entry name" value="OMP_bac"/>
</dbReference>
<comment type="subcellular location">
    <subcellularLocation>
        <location evidence="1">Cell outer membrane</location>
    </subcellularLocation>
</comment>
<evidence type="ECO:0000256" key="2">
    <source>
        <dbReference type="ARBA" id="ARBA00023136"/>
    </source>
</evidence>
<dbReference type="InterPro" id="IPR036737">
    <property type="entry name" value="OmpA-like_sf"/>
</dbReference>
<comment type="caution">
    <text evidence="6">The sequence shown here is derived from an EMBL/GenBank/DDBJ whole genome shotgun (WGS) entry which is preliminary data.</text>
</comment>
<dbReference type="Pfam" id="PF00691">
    <property type="entry name" value="OmpA"/>
    <property type="match status" value="1"/>
</dbReference>
<protein>
    <recommendedName>
        <fullName evidence="5">OmpA-like domain-containing protein</fullName>
    </recommendedName>
</protein>
<dbReference type="Gene3D" id="2.120.10.30">
    <property type="entry name" value="TolB, C-terminal domain"/>
    <property type="match status" value="1"/>
</dbReference>
<dbReference type="EMBL" id="LRPC01000033">
    <property type="protein sequence ID" value="KYG71233.1"/>
    <property type="molecule type" value="Genomic_DNA"/>
</dbReference>
<evidence type="ECO:0000256" key="1">
    <source>
        <dbReference type="ARBA" id="ARBA00004442"/>
    </source>
</evidence>
<dbReference type="Gene3D" id="3.30.1330.60">
    <property type="entry name" value="OmpA-like domain"/>
    <property type="match status" value="1"/>
</dbReference>
<accession>A0A150WXM4</accession>
<evidence type="ECO:0000256" key="3">
    <source>
        <dbReference type="ARBA" id="ARBA00023237"/>
    </source>
</evidence>
<dbReference type="GO" id="GO:0009279">
    <property type="term" value="C:cell outer membrane"/>
    <property type="evidence" value="ECO:0007669"/>
    <property type="project" value="UniProtKB-SubCell"/>
</dbReference>
<dbReference type="PRINTS" id="PR01021">
    <property type="entry name" value="OMPADOMAIN"/>
</dbReference>
<reference evidence="6 7" key="1">
    <citation type="submission" date="2016-01" db="EMBL/GenBank/DDBJ databases">
        <title>Genome sequencing of Roseivirga spongicola UST030701-084.</title>
        <authorList>
            <person name="Selvaratnam C."/>
            <person name="Thevarajoo S."/>
            <person name="Goh K.M."/>
            <person name="Ee R."/>
            <person name="Chan K.-G."/>
            <person name="Chong C.S."/>
        </authorList>
    </citation>
    <scope>NUCLEOTIDE SEQUENCE [LARGE SCALE GENOMIC DNA]</scope>
    <source>
        <strain evidence="6 7">UST030701-084</strain>
    </source>
</reference>
<dbReference type="Pfam" id="PF07676">
    <property type="entry name" value="PD40"/>
    <property type="match status" value="3"/>
</dbReference>
<dbReference type="Gene3D" id="1.25.40.10">
    <property type="entry name" value="Tetratricopeptide repeat domain"/>
    <property type="match status" value="1"/>
</dbReference>
<dbReference type="InterPro" id="IPR011990">
    <property type="entry name" value="TPR-like_helical_dom_sf"/>
</dbReference>
<dbReference type="Proteomes" id="UP000075606">
    <property type="component" value="Unassembled WGS sequence"/>
</dbReference>